<evidence type="ECO:0000313" key="3">
    <source>
        <dbReference type="Proteomes" id="UP000249720"/>
    </source>
</evidence>
<feature type="transmembrane region" description="Helical" evidence="1">
    <location>
        <begin position="478"/>
        <end position="496"/>
    </location>
</feature>
<reference evidence="2 3" key="1">
    <citation type="submission" date="2018-06" db="EMBL/GenBank/DDBJ databases">
        <title>Genomic Encyclopedia of Archaeal and Bacterial Type Strains, Phase II (KMG-II): from individual species to whole genera.</title>
        <authorList>
            <person name="Goeker M."/>
        </authorList>
    </citation>
    <scope>NUCLEOTIDE SEQUENCE [LARGE SCALE GENOMIC DNA]</scope>
    <source>
        <strain evidence="2 3">DSM 23241</strain>
    </source>
</reference>
<comment type="caution">
    <text evidence="2">The sequence shown here is derived from an EMBL/GenBank/DDBJ whole genome shotgun (WGS) entry which is preliminary data.</text>
</comment>
<proteinExistence type="predicted"/>
<protein>
    <submittedName>
        <fullName evidence="2">Uncharacterized protein</fullName>
    </submittedName>
</protein>
<accession>A0A2W7SB36</accession>
<gene>
    <name evidence="2" type="ORF">LX80_02622</name>
</gene>
<evidence type="ECO:0000256" key="1">
    <source>
        <dbReference type="SAM" id="Phobius"/>
    </source>
</evidence>
<keyword evidence="3" id="KW-1185">Reference proteome</keyword>
<keyword evidence="1" id="KW-0812">Transmembrane</keyword>
<sequence>MANHVISYADLSYINSALRAISSDVSEINSEISLLKLSHQSIQAELTILASKFYQFLKEDAKHKALQLAETRQGNLKQDLHIKYGYYAEVRRLATGILQGVDAGIVSDGAIRMATEEMMLKAPGYWLAPALVTIASWIRNDKSTCEKALKEALRRDDYRTSLFLMLIMRRLKRMQASTKWLERCFMHQDPFNLEREFIIILEAVTMGLFLPSARQIMMSHIKNWLEIISQKENFIEEQKLQWVNFFASKAPIKENEYVLLEKFSTNWNELENSLKEARTHEVLSNYFKDIINPSRDFSKNVVEQLDEILNLLVTNFDDEELPLQKEVRLNQLIIQMEGDKAAAQAVMDAEKNIYKEKVNFLQLLANATFNPDISGANKVTQALAVSICLPWIIPAYETFTAQCRNKIPATVELDIDGFKATTIDGSNQNELFEKHDAYFQQILLKETEKIPQNTAGYLMALFFILISIFIFYNYSSLYFFSAVILIFGIGFFIYLLNKYNKAKKAVNQRINERKEKSSIILNGCITEIVDYRKELTLEDAKSEKLSELLASIVPENFTGISRETARNII</sequence>
<dbReference type="Proteomes" id="UP000249720">
    <property type="component" value="Unassembled WGS sequence"/>
</dbReference>
<keyword evidence="1" id="KW-0472">Membrane</keyword>
<dbReference type="OrthoDB" id="3948624at2"/>
<evidence type="ECO:0000313" key="2">
    <source>
        <dbReference type="EMBL" id="PZX60055.1"/>
    </source>
</evidence>
<feature type="transmembrane region" description="Helical" evidence="1">
    <location>
        <begin position="454"/>
        <end position="472"/>
    </location>
</feature>
<name>A0A2W7SB36_9BACT</name>
<dbReference type="RefSeq" id="WP_111297112.1">
    <property type="nucleotide sequence ID" value="NZ_QKZV01000011.1"/>
</dbReference>
<keyword evidence="1" id="KW-1133">Transmembrane helix</keyword>
<dbReference type="AlphaFoldDB" id="A0A2W7SB36"/>
<organism evidence="2 3">
    <name type="scientific">Hydrotalea sandarakina</name>
    <dbReference type="NCBI Taxonomy" id="1004304"/>
    <lineage>
        <taxon>Bacteria</taxon>
        <taxon>Pseudomonadati</taxon>
        <taxon>Bacteroidota</taxon>
        <taxon>Chitinophagia</taxon>
        <taxon>Chitinophagales</taxon>
        <taxon>Chitinophagaceae</taxon>
        <taxon>Hydrotalea</taxon>
    </lineage>
</organism>
<dbReference type="EMBL" id="QKZV01000011">
    <property type="protein sequence ID" value="PZX60055.1"/>
    <property type="molecule type" value="Genomic_DNA"/>
</dbReference>